<evidence type="ECO:0000256" key="9">
    <source>
        <dbReference type="ARBA" id="ARBA00023328"/>
    </source>
</evidence>
<dbReference type="GO" id="GO:0000444">
    <property type="term" value="C:MIS12/MIND type complex"/>
    <property type="evidence" value="ECO:0007669"/>
    <property type="project" value="InterPro"/>
</dbReference>
<dbReference type="OrthoDB" id="506494at2759"/>
<evidence type="ECO:0000256" key="6">
    <source>
        <dbReference type="ARBA" id="ARBA00022838"/>
    </source>
</evidence>
<dbReference type="PANTHER" id="PTHR15459:SF3">
    <property type="entry name" value="POLYAMINE-MODULATED FACTOR 1"/>
    <property type="match status" value="1"/>
</dbReference>
<evidence type="ECO:0000256" key="8">
    <source>
        <dbReference type="ARBA" id="ARBA00023306"/>
    </source>
</evidence>
<dbReference type="Gene3D" id="1.25.10.10">
    <property type="entry name" value="Leucine-rich Repeat Variant"/>
    <property type="match status" value="1"/>
</dbReference>
<feature type="compositionally biased region" description="Polar residues" evidence="10">
    <location>
        <begin position="227"/>
        <end position="238"/>
    </location>
</feature>
<proteinExistence type="predicted"/>
<keyword evidence="4" id="KW-0132">Cell division</keyword>
<keyword evidence="8" id="KW-0131">Cell cycle</keyword>
<evidence type="ECO:0000256" key="2">
    <source>
        <dbReference type="ARBA" id="ARBA00004629"/>
    </source>
</evidence>
<evidence type="ECO:0000256" key="5">
    <source>
        <dbReference type="ARBA" id="ARBA00022776"/>
    </source>
</evidence>
<keyword evidence="6" id="KW-0995">Kinetochore</keyword>
<comment type="subcellular location">
    <subcellularLocation>
        <location evidence="2">Chromosome</location>
        <location evidence="2">Centromere</location>
        <location evidence="2">Kinetochore</location>
    </subcellularLocation>
    <subcellularLocation>
        <location evidence="1">Nucleus</location>
    </subcellularLocation>
</comment>
<evidence type="ECO:0000256" key="4">
    <source>
        <dbReference type="ARBA" id="ARBA00022618"/>
    </source>
</evidence>
<keyword evidence="5" id="KW-0498">Mitosis</keyword>
<evidence type="ECO:0000256" key="3">
    <source>
        <dbReference type="ARBA" id="ARBA00022454"/>
    </source>
</evidence>
<keyword evidence="12" id="KW-1185">Reference proteome</keyword>
<feature type="compositionally biased region" description="Low complexity" evidence="10">
    <location>
        <begin position="272"/>
        <end position="281"/>
    </location>
</feature>
<dbReference type="InterPro" id="IPR016024">
    <property type="entry name" value="ARM-type_fold"/>
</dbReference>
<dbReference type="InterPro" id="IPR007128">
    <property type="entry name" value="PMF1/Nnf1"/>
</dbReference>
<dbReference type="GO" id="GO:0051301">
    <property type="term" value="P:cell division"/>
    <property type="evidence" value="ECO:0007669"/>
    <property type="project" value="UniProtKB-KW"/>
</dbReference>
<keyword evidence="9" id="KW-0137">Centromere</keyword>
<sequence>MGSQGGLGKSKEYLDLIKSIGEARSKAEEDRIVLREIETLKARWGDPNTSRLKMKEYIIRLLHVEMLGHDASFGYIHAVKMTHDEHLHLKRTGWSPHFAKSPPIDKNLSFLDDYIQRALENVAQPYIPESPENQESSIHALEAYERPEPAISLNRSPALDSSTEVPVPELSYLADIQQPTPSVSSNIASSYDLMGFKRSGADLRTLLPCLLFRALILSRVRMRQIKPISSGSPNTKASTVAYDSRKQVAEISPEKRKLAASLFGGASKSDSKQSSSSTKVSKPLHHSAERSRIADSVTTVDTTTVKPSQPPPDLLDLGEPSFTNTGPSIDPFKQLEGLLNLLPEKPASFGASTTGTTDSAFMEKTESIAGSRHLNLKKSFKRGLRSLLTACSEEEFRKAFPSFAAAEQERLHRLFVLVIAALHENIEEEFESILLETQVGNVLDNVEELVDEHSLDPLISKKSNVAETVRSLLEAKKNEVQYLMGMLKKAEEQRCNIVARLEHLKKEKQDVSAAANLVNEMRTAILNYGKAPHSRLVN</sequence>
<evidence type="ECO:0000256" key="7">
    <source>
        <dbReference type="ARBA" id="ARBA00023242"/>
    </source>
</evidence>
<evidence type="ECO:0000313" key="11">
    <source>
        <dbReference type="EMBL" id="KZV20743.1"/>
    </source>
</evidence>
<gene>
    <name evidence="11" type="ORF">F511_26589</name>
</gene>
<dbReference type="GO" id="GO:0005634">
    <property type="term" value="C:nucleus"/>
    <property type="evidence" value="ECO:0007669"/>
    <property type="project" value="UniProtKB-SubCell"/>
</dbReference>
<evidence type="ECO:0000313" key="12">
    <source>
        <dbReference type="Proteomes" id="UP000250235"/>
    </source>
</evidence>
<dbReference type="AlphaFoldDB" id="A0A2Z7AGA1"/>
<protein>
    <submittedName>
        <fullName evidence="11">Uncharacterized protein</fullName>
    </submittedName>
</protein>
<dbReference type="SUPFAM" id="SSF48371">
    <property type="entry name" value="ARM repeat"/>
    <property type="match status" value="1"/>
</dbReference>
<keyword evidence="3" id="KW-0158">Chromosome</keyword>
<accession>A0A2Z7AGA1</accession>
<dbReference type="PANTHER" id="PTHR15459">
    <property type="entry name" value="POLYAMINE-MODULATED FACTOR 1"/>
    <property type="match status" value="1"/>
</dbReference>
<feature type="region of interest" description="Disordered" evidence="10">
    <location>
        <begin position="227"/>
        <end position="246"/>
    </location>
</feature>
<name>A0A2Z7AGA1_9LAMI</name>
<organism evidence="11 12">
    <name type="scientific">Dorcoceras hygrometricum</name>
    <dbReference type="NCBI Taxonomy" id="472368"/>
    <lineage>
        <taxon>Eukaryota</taxon>
        <taxon>Viridiplantae</taxon>
        <taxon>Streptophyta</taxon>
        <taxon>Embryophyta</taxon>
        <taxon>Tracheophyta</taxon>
        <taxon>Spermatophyta</taxon>
        <taxon>Magnoliopsida</taxon>
        <taxon>eudicotyledons</taxon>
        <taxon>Gunneridae</taxon>
        <taxon>Pentapetalae</taxon>
        <taxon>asterids</taxon>
        <taxon>lamiids</taxon>
        <taxon>Lamiales</taxon>
        <taxon>Gesneriaceae</taxon>
        <taxon>Didymocarpoideae</taxon>
        <taxon>Trichosporeae</taxon>
        <taxon>Loxocarpinae</taxon>
        <taxon>Dorcoceras</taxon>
    </lineage>
</organism>
<reference evidence="11 12" key="1">
    <citation type="journal article" date="2015" name="Proc. Natl. Acad. Sci. U.S.A.">
        <title>The resurrection genome of Boea hygrometrica: A blueprint for survival of dehydration.</title>
        <authorList>
            <person name="Xiao L."/>
            <person name="Yang G."/>
            <person name="Zhang L."/>
            <person name="Yang X."/>
            <person name="Zhao S."/>
            <person name="Ji Z."/>
            <person name="Zhou Q."/>
            <person name="Hu M."/>
            <person name="Wang Y."/>
            <person name="Chen M."/>
            <person name="Xu Y."/>
            <person name="Jin H."/>
            <person name="Xiao X."/>
            <person name="Hu G."/>
            <person name="Bao F."/>
            <person name="Hu Y."/>
            <person name="Wan P."/>
            <person name="Li L."/>
            <person name="Deng X."/>
            <person name="Kuang T."/>
            <person name="Xiang C."/>
            <person name="Zhu J.K."/>
            <person name="Oliver M.J."/>
            <person name="He Y."/>
        </authorList>
    </citation>
    <scope>NUCLEOTIDE SEQUENCE [LARGE SCALE GENOMIC DNA]</scope>
    <source>
        <strain evidence="12">cv. XS01</strain>
    </source>
</reference>
<dbReference type="Proteomes" id="UP000250235">
    <property type="component" value="Unassembled WGS sequence"/>
</dbReference>
<dbReference type="GO" id="GO:0007059">
    <property type="term" value="P:chromosome segregation"/>
    <property type="evidence" value="ECO:0007669"/>
    <property type="project" value="TreeGrafter"/>
</dbReference>
<dbReference type="EMBL" id="KV015575">
    <property type="protein sequence ID" value="KZV20743.1"/>
    <property type="molecule type" value="Genomic_DNA"/>
</dbReference>
<dbReference type="InterPro" id="IPR011989">
    <property type="entry name" value="ARM-like"/>
</dbReference>
<evidence type="ECO:0000256" key="1">
    <source>
        <dbReference type="ARBA" id="ARBA00004123"/>
    </source>
</evidence>
<keyword evidence="7" id="KW-0539">Nucleus</keyword>
<feature type="region of interest" description="Disordered" evidence="10">
    <location>
        <begin position="263"/>
        <end position="329"/>
    </location>
</feature>
<evidence type="ECO:0000256" key="10">
    <source>
        <dbReference type="SAM" id="MobiDB-lite"/>
    </source>
</evidence>